<dbReference type="EMBL" id="UPPP01000116">
    <property type="protein sequence ID" value="VBB09345.1"/>
    <property type="molecule type" value="Genomic_DNA"/>
</dbReference>
<keyword evidence="2" id="KW-1185">Reference proteome</keyword>
<evidence type="ECO:0000313" key="2">
    <source>
        <dbReference type="Proteomes" id="UP000277811"/>
    </source>
</evidence>
<evidence type="ECO:0000313" key="1">
    <source>
        <dbReference type="EMBL" id="VBB09345.1"/>
    </source>
</evidence>
<gene>
    <name evidence="1" type="ORF">LUCI_4635</name>
</gene>
<dbReference type="AlphaFoldDB" id="A0A498REB9"/>
<accession>A0A498REB9</accession>
<organism evidence="1 2">
    <name type="scientific">Lucifera butyrica</name>
    <dbReference type="NCBI Taxonomy" id="1351585"/>
    <lineage>
        <taxon>Bacteria</taxon>
        <taxon>Bacillati</taxon>
        <taxon>Bacillota</taxon>
        <taxon>Negativicutes</taxon>
        <taxon>Veillonellales</taxon>
        <taxon>Veillonellaceae</taxon>
        <taxon>Lucifera</taxon>
    </lineage>
</organism>
<reference evidence="1 2" key="1">
    <citation type="submission" date="2018-06" db="EMBL/GenBank/DDBJ databases">
        <authorList>
            <person name="Strepis N."/>
        </authorList>
    </citation>
    <scope>NUCLEOTIDE SEQUENCE [LARGE SCALE GENOMIC DNA]</scope>
    <source>
        <strain evidence="1">LUCI</strain>
    </source>
</reference>
<dbReference type="Proteomes" id="UP000277811">
    <property type="component" value="Unassembled WGS sequence"/>
</dbReference>
<name>A0A498REB9_9FIRM</name>
<proteinExistence type="predicted"/>
<protein>
    <submittedName>
        <fullName evidence="1">Uncharacterized protein</fullName>
    </submittedName>
</protein>
<sequence length="67" mass="7857">MRNQKYRCCFCGETVISNEMDVTGLIVVSNWDKGVDRQQEQQLFCHMNCLKERLEESVPLYIADLID</sequence>